<dbReference type="Proteomes" id="UP000183129">
    <property type="component" value="Unassembled WGS sequence"/>
</dbReference>
<dbReference type="AlphaFoldDB" id="A0A1I2EMB6"/>
<name>A0A1I2EMB6_9SPHI</name>
<sequence length="235" mass="25732">MFILTSYYFMKSNFSLCILLVVMLSSCKKTSNIDVTVSTSGKLTYRFLDDAGKGIPNVNVSLFDIVQIYSGSAILLDTRKTDGNGSVDFGELNPSTYKIVPDSPMVNNVKYVIEDYIQVLTGKTGQRDIKVSDYSGTFNVLVEDYSTGLGLNNIGVLLVPADEYGNIGDPASYFTRADAKGITDSKGIFSSKVPSDKSYVIATYNLKTNTIYNTAYGISLKKGETTTVRMFVYTP</sequence>
<dbReference type="EMBL" id="FONS01000003">
    <property type="protein sequence ID" value="SFE93939.1"/>
    <property type="molecule type" value="Genomic_DNA"/>
</dbReference>
<evidence type="ECO:0000313" key="2">
    <source>
        <dbReference type="Proteomes" id="UP000183129"/>
    </source>
</evidence>
<organism evidence="1 2">
    <name type="scientific">Pedobacter antarcticus</name>
    <dbReference type="NCBI Taxonomy" id="34086"/>
    <lineage>
        <taxon>Bacteria</taxon>
        <taxon>Pseudomonadati</taxon>
        <taxon>Bacteroidota</taxon>
        <taxon>Sphingobacteriia</taxon>
        <taxon>Sphingobacteriales</taxon>
        <taxon>Sphingobacteriaceae</taxon>
        <taxon>Pedobacter</taxon>
    </lineage>
</organism>
<gene>
    <name evidence="1" type="ORF">SAMN03003324_01893</name>
</gene>
<evidence type="ECO:0000313" key="1">
    <source>
        <dbReference type="EMBL" id="SFE93939.1"/>
    </source>
</evidence>
<proteinExistence type="predicted"/>
<protein>
    <submittedName>
        <fullName evidence="1">Uncharacterized protein</fullName>
    </submittedName>
</protein>
<dbReference type="Gene3D" id="2.60.40.10">
    <property type="entry name" value="Immunoglobulins"/>
    <property type="match status" value="1"/>
</dbReference>
<accession>A0A1I2EMB6</accession>
<reference evidence="1 2" key="1">
    <citation type="submission" date="2016-10" db="EMBL/GenBank/DDBJ databases">
        <authorList>
            <person name="de Groot N.N."/>
        </authorList>
    </citation>
    <scope>NUCLEOTIDE SEQUENCE [LARGE SCALE GENOMIC DNA]</scope>
    <source>
        <strain evidence="1 2">ATCC 51969</strain>
    </source>
</reference>
<dbReference type="InterPro" id="IPR013783">
    <property type="entry name" value="Ig-like_fold"/>
</dbReference>